<protein>
    <submittedName>
        <fullName evidence="2">Uncharacterized protein</fullName>
    </submittedName>
</protein>
<dbReference type="Ensembl" id="ENSLCNT00005005364.1">
    <property type="protein sequence ID" value="ENSLCNP00005004760.1"/>
    <property type="gene ID" value="ENSLCNG00005003220.1"/>
</dbReference>
<evidence type="ECO:0000313" key="3">
    <source>
        <dbReference type="Proteomes" id="UP000472241"/>
    </source>
</evidence>
<feature type="compositionally biased region" description="Pro residues" evidence="1">
    <location>
        <begin position="75"/>
        <end position="88"/>
    </location>
</feature>
<keyword evidence="3" id="KW-1185">Reference proteome</keyword>
<name>A0A667H0B0_LYNCA</name>
<feature type="region of interest" description="Disordered" evidence="1">
    <location>
        <begin position="43"/>
        <end position="94"/>
    </location>
</feature>
<organism evidence="2 3">
    <name type="scientific">Lynx canadensis</name>
    <name type="common">Canada lynx</name>
    <name type="synonym">Felis canadensis</name>
    <dbReference type="NCBI Taxonomy" id="61383"/>
    <lineage>
        <taxon>Eukaryota</taxon>
        <taxon>Metazoa</taxon>
        <taxon>Chordata</taxon>
        <taxon>Craniata</taxon>
        <taxon>Vertebrata</taxon>
        <taxon>Euteleostomi</taxon>
        <taxon>Mammalia</taxon>
        <taxon>Eutheria</taxon>
        <taxon>Laurasiatheria</taxon>
        <taxon>Carnivora</taxon>
        <taxon>Feliformia</taxon>
        <taxon>Felidae</taxon>
        <taxon>Felinae</taxon>
        <taxon>Lynx</taxon>
    </lineage>
</organism>
<reference evidence="2" key="1">
    <citation type="submission" date="2025-08" db="UniProtKB">
        <authorList>
            <consortium name="Ensembl"/>
        </authorList>
    </citation>
    <scope>IDENTIFICATION</scope>
</reference>
<evidence type="ECO:0000313" key="2">
    <source>
        <dbReference type="Ensembl" id="ENSLCNP00005004760.1"/>
    </source>
</evidence>
<evidence type="ECO:0000256" key="1">
    <source>
        <dbReference type="SAM" id="MobiDB-lite"/>
    </source>
</evidence>
<dbReference type="AlphaFoldDB" id="A0A667H0B0"/>
<accession>A0A667H0B0</accession>
<proteinExistence type="predicted"/>
<dbReference type="Proteomes" id="UP000472241">
    <property type="component" value="Unplaced"/>
</dbReference>
<sequence length="143" mass="15292">MRVREGYGEGRGEAKFVRTCPGSKPLSLGVAAGNCGGSLPLSPLPPSWRRWGRGGDVSAPPRPPPRREDGILLRGPPPRQSHRPPPAAFPTRRTAGDALPLLQLKFVATCRLPGFCRAEARTVSADCSFLTLSIFAACQLSHP</sequence>
<reference evidence="2" key="2">
    <citation type="submission" date="2025-09" db="UniProtKB">
        <authorList>
            <consortium name="Ensembl"/>
        </authorList>
    </citation>
    <scope>IDENTIFICATION</scope>
</reference>